<gene>
    <name evidence="3" type="ORF">ACFFVK_08725</name>
</gene>
<dbReference type="PANTHER" id="PTHR43772:SF2">
    <property type="entry name" value="PUTATIVE (AFU_ORTHOLOGUE AFUA_2G04480)-RELATED"/>
    <property type="match status" value="1"/>
</dbReference>
<name>A0ABV5H9S6_9FLAO</name>
<keyword evidence="1" id="KW-0624">Polysaccharide degradation</keyword>
<proteinExistence type="predicted"/>
<dbReference type="PANTHER" id="PTHR43772">
    <property type="entry name" value="ENDO-1,4-BETA-XYLANASE"/>
    <property type="match status" value="1"/>
</dbReference>
<evidence type="ECO:0000256" key="2">
    <source>
        <dbReference type="ARBA" id="ARBA00023277"/>
    </source>
</evidence>
<evidence type="ECO:0008006" key="5">
    <source>
        <dbReference type="Google" id="ProtNLM"/>
    </source>
</evidence>
<keyword evidence="2" id="KW-0119">Carbohydrate metabolism</keyword>
<dbReference type="SUPFAM" id="SSF75005">
    <property type="entry name" value="Arabinanase/levansucrase/invertase"/>
    <property type="match status" value="1"/>
</dbReference>
<dbReference type="RefSeq" id="WP_278010344.1">
    <property type="nucleotide sequence ID" value="NZ_CP121112.1"/>
</dbReference>
<dbReference type="InterPro" id="IPR023296">
    <property type="entry name" value="Glyco_hydro_beta-prop_sf"/>
</dbReference>
<keyword evidence="4" id="KW-1185">Reference proteome</keyword>
<comment type="caution">
    <text evidence="3">The sequence shown here is derived from an EMBL/GenBank/DDBJ whole genome shotgun (WGS) entry which is preliminary data.</text>
</comment>
<dbReference type="EMBL" id="JBHMFE010000013">
    <property type="protein sequence ID" value="MFB9108659.1"/>
    <property type="molecule type" value="Genomic_DNA"/>
</dbReference>
<evidence type="ECO:0000313" key="3">
    <source>
        <dbReference type="EMBL" id="MFB9108659.1"/>
    </source>
</evidence>
<organism evidence="3 4">
    <name type="scientific">Flavobacterium gyeonganense</name>
    <dbReference type="NCBI Taxonomy" id="1310418"/>
    <lineage>
        <taxon>Bacteria</taxon>
        <taxon>Pseudomonadati</taxon>
        <taxon>Bacteroidota</taxon>
        <taxon>Flavobacteriia</taxon>
        <taxon>Flavobacteriales</taxon>
        <taxon>Flavobacteriaceae</taxon>
        <taxon>Flavobacterium</taxon>
    </lineage>
</organism>
<evidence type="ECO:0000256" key="1">
    <source>
        <dbReference type="ARBA" id="ARBA00022651"/>
    </source>
</evidence>
<evidence type="ECO:0000313" key="4">
    <source>
        <dbReference type="Proteomes" id="UP001589562"/>
    </source>
</evidence>
<keyword evidence="1" id="KW-0858">Xylan degradation</keyword>
<accession>A0ABV5H9S6</accession>
<dbReference type="Proteomes" id="UP001589562">
    <property type="component" value="Unassembled WGS sequence"/>
</dbReference>
<dbReference type="InterPro" id="IPR052176">
    <property type="entry name" value="Glycosyl_Hydrlase_43_Enz"/>
</dbReference>
<sequence length="149" mass="17504">MDTIVEMFADDILELAEDLKEIKILDEQGAVMLSSNNYKSFFEASWIHKYNGKFYFSYSIQDSNFIFYAIGDSPYGSFTYKGRIFNPFAGRAVYHSIYEVDNEWYLFCHNSTFLNPIQDLRNINLTKIDYMKNGKIVTIDSYGIRRINE</sequence>
<protein>
    <recommendedName>
        <fullName evidence="5">Glycosyl hydrolase family 43</fullName>
    </recommendedName>
</protein>
<reference evidence="3 4" key="1">
    <citation type="submission" date="2024-09" db="EMBL/GenBank/DDBJ databases">
        <authorList>
            <person name="Sun Q."/>
            <person name="Mori K."/>
        </authorList>
    </citation>
    <scope>NUCLEOTIDE SEQUENCE [LARGE SCALE GENOMIC DNA]</scope>
    <source>
        <strain evidence="3 4">CECT 8365</strain>
    </source>
</reference>
<dbReference type="Gene3D" id="2.115.10.20">
    <property type="entry name" value="Glycosyl hydrolase domain, family 43"/>
    <property type="match status" value="1"/>
</dbReference>